<evidence type="ECO:0000313" key="1">
    <source>
        <dbReference type="EMBL" id="KIK45371.1"/>
    </source>
</evidence>
<organism evidence="1 2">
    <name type="scientific">Suillus luteus UH-Slu-Lm8-n1</name>
    <dbReference type="NCBI Taxonomy" id="930992"/>
    <lineage>
        <taxon>Eukaryota</taxon>
        <taxon>Fungi</taxon>
        <taxon>Dikarya</taxon>
        <taxon>Basidiomycota</taxon>
        <taxon>Agaricomycotina</taxon>
        <taxon>Agaricomycetes</taxon>
        <taxon>Agaricomycetidae</taxon>
        <taxon>Boletales</taxon>
        <taxon>Suillineae</taxon>
        <taxon>Suillaceae</taxon>
        <taxon>Suillus</taxon>
    </lineage>
</organism>
<dbReference type="AlphaFoldDB" id="A0A0D0AUL2"/>
<dbReference type="Proteomes" id="UP000054485">
    <property type="component" value="Unassembled WGS sequence"/>
</dbReference>
<reference evidence="2" key="2">
    <citation type="submission" date="2015-01" db="EMBL/GenBank/DDBJ databases">
        <title>Evolutionary Origins and Diversification of the Mycorrhizal Mutualists.</title>
        <authorList>
            <consortium name="DOE Joint Genome Institute"/>
            <consortium name="Mycorrhizal Genomics Consortium"/>
            <person name="Kohler A."/>
            <person name="Kuo A."/>
            <person name="Nagy L.G."/>
            <person name="Floudas D."/>
            <person name="Copeland A."/>
            <person name="Barry K.W."/>
            <person name="Cichocki N."/>
            <person name="Veneault-Fourrey C."/>
            <person name="LaButti K."/>
            <person name="Lindquist E.A."/>
            <person name="Lipzen A."/>
            <person name="Lundell T."/>
            <person name="Morin E."/>
            <person name="Murat C."/>
            <person name="Riley R."/>
            <person name="Ohm R."/>
            <person name="Sun H."/>
            <person name="Tunlid A."/>
            <person name="Henrissat B."/>
            <person name="Grigoriev I.V."/>
            <person name="Hibbett D.S."/>
            <person name="Martin F."/>
        </authorList>
    </citation>
    <scope>NUCLEOTIDE SEQUENCE [LARGE SCALE GENOMIC DNA]</scope>
    <source>
        <strain evidence="2">UH-Slu-Lm8-n1</strain>
    </source>
</reference>
<dbReference type="OrthoDB" id="9991317at2759"/>
<dbReference type="InParanoid" id="A0A0D0AUL2"/>
<proteinExistence type="predicted"/>
<gene>
    <name evidence="1" type="ORF">CY34DRAFT_801731</name>
</gene>
<accession>A0A0D0AUL2</accession>
<reference evidence="1 2" key="1">
    <citation type="submission" date="2014-04" db="EMBL/GenBank/DDBJ databases">
        <authorList>
            <consortium name="DOE Joint Genome Institute"/>
            <person name="Kuo A."/>
            <person name="Ruytinx J."/>
            <person name="Rineau F."/>
            <person name="Colpaert J."/>
            <person name="Kohler A."/>
            <person name="Nagy L.G."/>
            <person name="Floudas D."/>
            <person name="Copeland A."/>
            <person name="Barry K.W."/>
            <person name="Cichocki N."/>
            <person name="Veneault-Fourrey C."/>
            <person name="LaButti K."/>
            <person name="Lindquist E.A."/>
            <person name="Lipzen A."/>
            <person name="Lundell T."/>
            <person name="Morin E."/>
            <person name="Murat C."/>
            <person name="Sun H."/>
            <person name="Tunlid A."/>
            <person name="Henrissat B."/>
            <person name="Grigoriev I.V."/>
            <person name="Hibbett D.S."/>
            <person name="Martin F."/>
            <person name="Nordberg H.P."/>
            <person name="Cantor M.N."/>
            <person name="Hua S.X."/>
        </authorList>
    </citation>
    <scope>NUCLEOTIDE SEQUENCE [LARGE SCALE GENOMIC DNA]</scope>
    <source>
        <strain evidence="1 2">UH-Slu-Lm8-n1</strain>
    </source>
</reference>
<dbReference type="HOGENOM" id="CLU_3130040_0_0_1"/>
<evidence type="ECO:0000313" key="2">
    <source>
        <dbReference type="Proteomes" id="UP000054485"/>
    </source>
</evidence>
<sequence>MTLSTLGTDSSNNPSCGDLHSQRLAQSCQRLSYRTALDDVEIHVQHDLGL</sequence>
<feature type="non-terminal residue" evidence="1">
    <location>
        <position position="50"/>
    </location>
</feature>
<dbReference type="EMBL" id="KN835174">
    <property type="protein sequence ID" value="KIK45371.1"/>
    <property type="molecule type" value="Genomic_DNA"/>
</dbReference>
<protein>
    <submittedName>
        <fullName evidence="1">Uncharacterized protein</fullName>
    </submittedName>
</protein>
<keyword evidence="2" id="KW-1185">Reference proteome</keyword>
<name>A0A0D0AUL2_9AGAM</name>